<dbReference type="PANTHER" id="PTHR43048:SF3">
    <property type="entry name" value="METHYLMALONYL-COA EPIMERASE, MITOCHONDRIAL"/>
    <property type="match status" value="1"/>
</dbReference>
<proteinExistence type="inferred from homology"/>
<dbReference type="AlphaFoldDB" id="A0A8J3ACE4"/>
<accession>A0A8J3ACE4</accession>
<dbReference type="SUPFAM" id="SSF54593">
    <property type="entry name" value="Glyoxalase/Bleomycin resistance protein/Dihydroxybiphenyl dioxygenase"/>
    <property type="match status" value="1"/>
</dbReference>
<dbReference type="GO" id="GO:0004493">
    <property type="term" value="F:methylmalonyl-CoA epimerase activity"/>
    <property type="evidence" value="ECO:0007669"/>
    <property type="project" value="TreeGrafter"/>
</dbReference>
<dbReference type="CDD" id="cd07249">
    <property type="entry name" value="MMCE"/>
    <property type="match status" value="1"/>
</dbReference>
<dbReference type="NCBIfam" id="TIGR03081">
    <property type="entry name" value="metmalonyl_epim"/>
    <property type="match status" value="1"/>
</dbReference>
<evidence type="ECO:0000313" key="4">
    <source>
        <dbReference type="EMBL" id="GGI04197.1"/>
    </source>
</evidence>
<sequence>MLLRASTSGFSSRAGAPMQVTRVDQIAIAVPDLDEALAFYERAFGLVPEYRERVDSDGVEEAMLDVGGVWLQLLQPTRDDSPIAKYLAKNGPGLHHLGFGVASVGDALDHLRDQDVRLIDEEPRPGGGGHTVAFVHPKGTGGVLVELVEDDAH</sequence>
<organism evidence="4 5">
    <name type="scientific">Egicoccus halophilus</name>
    <dbReference type="NCBI Taxonomy" id="1670830"/>
    <lineage>
        <taxon>Bacteria</taxon>
        <taxon>Bacillati</taxon>
        <taxon>Actinomycetota</taxon>
        <taxon>Nitriliruptoria</taxon>
        <taxon>Egicoccales</taxon>
        <taxon>Egicoccaceae</taxon>
        <taxon>Egicoccus</taxon>
    </lineage>
</organism>
<dbReference type="Proteomes" id="UP000650511">
    <property type="component" value="Unassembled WGS sequence"/>
</dbReference>
<dbReference type="EMBL" id="BMHA01000002">
    <property type="protein sequence ID" value="GGI04197.1"/>
    <property type="molecule type" value="Genomic_DNA"/>
</dbReference>
<gene>
    <name evidence="4" type="ORF">GCM10011354_07870</name>
</gene>
<dbReference type="Pfam" id="PF13669">
    <property type="entry name" value="Glyoxalase_4"/>
    <property type="match status" value="1"/>
</dbReference>
<dbReference type="InterPro" id="IPR017515">
    <property type="entry name" value="MeMalonyl-CoA_epimerase"/>
</dbReference>
<dbReference type="InterPro" id="IPR051785">
    <property type="entry name" value="MMCE/EMCE_epimerase"/>
</dbReference>
<reference evidence="4" key="1">
    <citation type="journal article" date="2014" name="Int. J. Syst. Evol. Microbiol.">
        <title>Complete genome sequence of Corynebacterium casei LMG S-19264T (=DSM 44701T), isolated from a smear-ripened cheese.</title>
        <authorList>
            <consortium name="US DOE Joint Genome Institute (JGI-PGF)"/>
            <person name="Walter F."/>
            <person name="Albersmeier A."/>
            <person name="Kalinowski J."/>
            <person name="Ruckert C."/>
        </authorList>
    </citation>
    <scope>NUCLEOTIDE SEQUENCE</scope>
    <source>
        <strain evidence="4">CGMCC 1.14988</strain>
    </source>
</reference>
<dbReference type="PANTHER" id="PTHR43048">
    <property type="entry name" value="METHYLMALONYL-COA EPIMERASE"/>
    <property type="match status" value="1"/>
</dbReference>
<evidence type="ECO:0000256" key="1">
    <source>
        <dbReference type="ARBA" id="ARBA00009308"/>
    </source>
</evidence>
<dbReference type="InterPro" id="IPR037523">
    <property type="entry name" value="VOC_core"/>
</dbReference>
<keyword evidence="2" id="KW-0479">Metal-binding</keyword>
<dbReference type="GO" id="GO:0046491">
    <property type="term" value="P:L-methylmalonyl-CoA metabolic process"/>
    <property type="evidence" value="ECO:0007669"/>
    <property type="project" value="TreeGrafter"/>
</dbReference>
<keyword evidence="5" id="KW-1185">Reference proteome</keyword>
<dbReference type="Gene3D" id="3.10.180.10">
    <property type="entry name" value="2,3-Dihydroxybiphenyl 1,2-Dioxygenase, domain 1"/>
    <property type="match status" value="1"/>
</dbReference>
<dbReference type="GO" id="GO:0046872">
    <property type="term" value="F:metal ion binding"/>
    <property type="evidence" value="ECO:0007669"/>
    <property type="project" value="UniProtKB-KW"/>
</dbReference>
<reference evidence="4" key="2">
    <citation type="submission" date="2020-09" db="EMBL/GenBank/DDBJ databases">
        <authorList>
            <person name="Sun Q."/>
            <person name="Zhou Y."/>
        </authorList>
    </citation>
    <scope>NUCLEOTIDE SEQUENCE</scope>
    <source>
        <strain evidence="4">CGMCC 1.14988</strain>
    </source>
</reference>
<evidence type="ECO:0000256" key="2">
    <source>
        <dbReference type="ARBA" id="ARBA00022723"/>
    </source>
</evidence>
<comment type="caution">
    <text evidence="4">The sequence shown here is derived from an EMBL/GenBank/DDBJ whole genome shotgun (WGS) entry which is preliminary data.</text>
</comment>
<feature type="domain" description="VOC" evidence="3">
    <location>
        <begin position="22"/>
        <end position="150"/>
    </location>
</feature>
<comment type="similarity">
    <text evidence="1">Belongs to the methylmalonyl-CoA epimerase family.</text>
</comment>
<dbReference type="InterPro" id="IPR029068">
    <property type="entry name" value="Glyas_Bleomycin-R_OHBP_Dase"/>
</dbReference>
<evidence type="ECO:0000259" key="3">
    <source>
        <dbReference type="PROSITE" id="PS51819"/>
    </source>
</evidence>
<protein>
    <submittedName>
        <fullName evidence="4">Methylmalonyl-CoA epimerase</fullName>
    </submittedName>
</protein>
<dbReference type="PROSITE" id="PS51819">
    <property type="entry name" value="VOC"/>
    <property type="match status" value="1"/>
</dbReference>
<name>A0A8J3ACE4_9ACTN</name>
<evidence type="ECO:0000313" key="5">
    <source>
        <dbReference type="Proteomes" id="UP000650511"/>
    </source>
</evidence>